<reference evidence="1 2" key="1">
    <citation type="submission" date="2021-06" db="EMBL/GenBank/DDBJ databases">
        <title>Caerostris extrusa draft genome.</title>
        <authorList>
            <person name="Kono N."/>
            <person name="Arakawa K."/>
        </authorList>
    </citation>
    <scope>NUCLEOTIDE SEQUENCE [LARGE SCALE GENOMIC DNA]</scope>
</reference>
<dbReference type="EMBL" id="BPLR01001930">
    <property type="protein sequence ID" value="GIX68150.1"/>
    <property type="molecule type" value="Genomic_DNA"/>
</dbReference>
<gene>
    <name evidence="1" type="ORF">CEXT_232191</name>
</gene>
<dbReference type="Proteomes" id="UP001054945">
    <property type="component" value="Unassembled WGS sequence"/>
</dbReference>
<proteinExistence type="predicted"/>
<organism evidence="1 2">
    <name type="scientific">Caerostris extrusa</name>
    <name type="common">Bark spider</name>
    <name type="synonym">Caerostris bankana</name>
    <dbReference type="NCBI Taxonomy" id="172846"/>
    <lineage>
        <taxon>Eukaryota</taxon>
        <taxon>Metazoa</taxon>
        <taxon>Ecdysozoa</taxon>
        <taxon>Arthropoda</taxon>
        <taxon>Chelicerata</taxon>
        <taxon>Arachnida</taxon>
        <taxon>Araneae</taxon>
        <taxon>Araneomorphae</taxon>
        <taxon>Entelegynae</taxon>
        <taxon>Araneoidea</taxon>
        <taxon>Araneidae</taxon>
        <taxon>Caerostris</taxon>
    </lineage>
</organism>
<sequence length="88" mass="9586">ECHKNAITNHEAALLGARTIIYHVQRLSRQGTNSFCLNQNTALVKEPLMTPRESALTRFKGVIAFISVIKPNATDLGLSEKGASTAYS</sequence>
<evidence type="ECO:0000313" key="1">
    <source>
        <dbReference type="EMBL" id="GIX68150.1"/>
    </source>
</evidence>
<feature type="non-terminal residue" evidence="1">
    <location>
        <position position="1"/>
    </location>
</feature>
<name>A0AAV4M8F8_CAEEX</name>
<dbReference type="AlphaFoldDB" id="A0AAV4M8F8"/>
<protein>
    <submittedName>
        <fullName evidence="1">Uncharacterized protein</fullName>
    </submittedName>
</protein>
<comment type="caution">
    <text evidence="1">The sequence shown here is derived from an EMBL/GenBank/DDBJ whole genome shotgun (WGS) entry which is preliminary data.</text>
</comment>
<keyword evidence="2" id="KW-1185">Reference proteome</keyword>
<evidence type="ECO:0000313" key="2">
    <source>
        <dbReference type="Proteomes" id="UP001054945"/>
    </source>
</evidence>
<accession>A0AAV4M8F8</accession>